<feature type="domain" description="Protein kinase" evidence="8">
    <location>
        <begin position="25"/>
        <end position="309"/>
    </location>
</feature>
<name>A0AA35V2V2_LACSI</name>
<evidence type="ECO:0000313" key="10">
    <source>
        <dbReference type="Proteomes" id="UP001177003"/>
    </source>
</evidence>
<protein>
    <recommendedName>
        <fullName evidence="8">Protein kinase domain-containing protein</fullName>
    </recommendedName>
</protein>
<dbReference type="InterPro" id="IPR000719">
    <property type="entry name" value="Prot_kinase_dom"/>
</dbReference>
<evidence type="ECO:0000256" key="3">
    <source>
        <dbReference type="ARBA" id="ARBA00022741"/>
    </source>
</evidence>
<keyword evidence="5 6" id="KW-0067">ATP-binding</keyword>
<dbReference type="PROSITE" id="PS00108">
    <property type="entry name" value="PROTEIN_KINASE_ST"/>
    <property type="match status" value="1"/>
</dbReference>
<evidence type="ECO:0000256" key="4">
    <source>
        <dbReference type="ARBA" id="ARBA00022777"/>
    </source>
</evidence>
<dbReference type="Gene3D" id="3.30.200.20">
    <property type="entry name" value="Phosphorylase Kinase, domain 1"/>
    <property type="match status" value="1"/>
</dbReference>
<sequence>MASSWLNLENYSIPLEEINLATDNFNPQRCIGGGGFGYVYRGQLSKHWQDRIVAIKRLAKDSYQGEREFRNEVEKISGFYHENIISFLGYCDEDNEMIIVYEYATNGSLDHHLKDQNKMCCITWIQRLKISLEAASGLNYLHAGPGEHKSVIHRDIKSANILLDDNMVAKICDFGLSRSGTKSHPSSHIYTKVAGTQYYIDPTYIESRILRKESDIYSLGVVLFEMLTGMLVYRPSRIGEDNTKTDSLIKLVRKYYPKEPDRLIDPCIKDQISSRSFDTFKKIAWQCISYDFKKRPTLDMVMKRIQEALDIQLQENVSAHFERIGKDNGFNHGKPVAAFTIYKLLLHPNYIEAEKTKFFERLLQIFVTADKYQISNRGTEYWLSCASNLLFLIQRSLKLDAASSVQEPPPSTLAEDEIVEQVQVRNQVLHFKDQLTKYLEYMCNIIFDDMKKELRLLLALAIQVLEF</sequence>
<evidence type="ECO:0000313" key="9">
    <source>
        <dbReference type="EMBL" id="CAI9269404.1"/>
    </source>
</evidence>
<keyword evidence="10" id="KW-1185">Reference proteome</keyword>
<evidence type="ECO:0000256" key="1">
    <source>
        <dbReference type="ARBA" id="ARBA00022527"/>
    </source>
</evidence>
<dbReference type="SUPFAM" id="SSF56112">
    <property type="entry name" value="Protein kinase-like (PK-like)"/>
    <property type="match status" value="1"/>
</dbReference>
<dbReference type="PANTHER" id="PTHR27003">
    <property type="entry name" value="OS07G0166700 PROTEIN"/>
    <property type="match status" value="1"/>
</dbReference>
<evidence type="ECO:0000259" key="8">
    <source>
        <dbReference type="PROSITE" id="PS50011"/>
    </source>
</evidence>
<dbReference type="InterPro" id="IPR045272">
    <property type="entry name" value="ANXUR1/2-like"/>
</dbReference>
<dbReference type="PROSITE" id="PS50011">
    <property type="entry name" value="PROTEIN_KINASE_DOM"/>
    <property type="match status" value="1"/>
</dbReference>
<accession>A0AA35V2V2</accession>
<dbReference type="PROSITE" id="PS00107">
    <property type="entry name" value="PROTEIN_KINASE_ATP"/>
    <property type="match status" value="1"/>
</dbReference>
<dbReference type="Proteomes" id="UP001177003">
    <property type="component" value="Chromosome 1"/>
</dbReference>
<reference evidence="9" key="1">
    <citation type="submission" date="2023-04" db="EMBL/GenBank/DDBJ databases">
        <authorList>
            <person name="Vijverberg K."/>
            <person name="Xiong W."/>
            <person name="Schranz E."/>
        </authorList>
    </citation>
    <scope>NUCLEOTIDE SEQUENCE</scope>
</reference>
<keyword evidence="4" id="KW-0418">Kinase</keyword>
<evidence type="ECO:0000256" key="5">
    <source>
        <dbReference type="ARBA" id="ARBA00022840"/>
    </source>
</evidence>
<dbReference type="Pfam" id="PF00069">
    <property type="entry name" value="Pkinase"/>
    <property type="match status" value="1"/>
</dbReference>
<dbReference type="AlphaFoldDB" id="A0AA35V2V2"/>
<dbReference type="GO" id="GO:0009506">
    <property type="term" value="C:plasmodesma"/>
    <property type="evidence" value="ECO:0007669"/>
    <property type="project" value="TreeGrafter"/>
</dbReference>
<dbReference type="SMART" id="SM00220">
    <property type="entry name" value="S_TKc"/>
    <property type="match status" value="1"/>
</dbReference>
<dbReference type="GO" id="GO:0004674">
    <property type="term" value="F:protein serine/threonine kinase activity"/>
    <property type="evidence" value="ECO:0007669"/>
    <property type="project" value="UniProtKB-KW"/>
</dbReference>
<keyword evidence="2" id="KW-0808">Transferase</keyword>
<dbReference type="FunFam" id="3.30.200.20:FF:000039">
    <property type="entry name" value="receptor-like protein kinase FERONIA"/>
    <property type="match status" value="1"/>
</dbReference>
<dbReference type="PANTHER" id="PTHR27003:SF359">
    <property type="entry name" value="SERINE_THREONINE-PROTEIN KINASE UNC-51-RELATED"/>
    <property type="match status" value="1"/>
</dbReference>
<dbReference type="GO" id="GO:0005524">
    <property type="term" value="F:ATP binding"/>
    <property type="evidence" value="ECO:0007669"/>
    <property type="project" value="UniProtKB-UniRule"/>
</dbReference>
<dbReference type="GO" id="GO:0004714">
    <property type="term" value="F:transmembrane receptor protein tyrosine kinase activity"/>
    <property type="evidence" value="ECO:0007669"/>
    <property type="project" value="InterPro"/>
</dbReference>
<dbReference type="InterPro" id="IPR011009">
    <property type="entry name" value="Kinase-like_dom_sf"/>
</dbReference>
<keyword evidence="3 6" id="KW-0547">Nucleotide-binding</keyword>
<gene>
    <name evidence="9" type="ORF">LSALG_LOCUS9781</name>
</gene>
<proteinExistence type="inferred from homology"/>
<keyword evidence="1 7" id="KW-0723">Serine/threonine-protein kinase</keyword>
<evidence type="ECO:0000256" key="6">
    <source>
        <dbReference type="PROSITE-ProRule" id="PRU10141"/>
    </source>
</evidence>
<comment type="similarity">
    <text evidence="7">Belongs to the protein kinase superfamily.</text>
</comment>
<dbReference type="InterPro" id="IPR008271">
    <property type="entry name" value="Ser/Thr_kinase_AS"/>
</dbReference>
<dbReference type="GO" id="GO:0005886">
    <property type="term" value="C:plasma membrane"/>
    <property type="evidence" value="ECO:0007669"/>
    <property type="project" value="TreeGrafter"/>
</dbReference>
<organism evidence="9 10">
    <name type="scientific">Lactuca saligna</name>
    <name type="common">Willowleaf lettuce</name>
    <dbReference type="NCBI Taxonomy" id="75948"/>
    <lineage>
        <taxon>Eukaryota</taxon>
        <taxon>Viridiplantae</taxon>
        <taxon>Streptophyta</taxon>
        <taxon>Embryophyta</taxon>
        <taxon>Tracheophyta</taxon>
        <taxon>Spermatophyta</taxon>
        <taxon>Magnoliopsida</taxon>
        <taxon>eudicotyledons</taxon>
        <taxon>Gunneridae</taxon>
        <taxon>Pentapetalae</taxon>
        <taxon>asterids</taxon>
        <taxon>campanulids</taxon>
        <taxon>Asterales</taxon>
        <taxon>Asteraceae</taxon>
        <taxon>Cichorioideae</taxon>
        <taxon>Cichorieae</taxon>
        <taxon>Lactucinae</taxon>
        <taxon>Lactuca</taxon>
    </lineage>
</organism>
<dbReference type="InterPro" id="IPR017441">
    <property type="entry name" value="Protein_kinase_ATP_BS"/>
</dbReference>
<evidence type="ECO:0000256" key="2">
    <source>
        <dbReference type="ARBA" id="ARBA00022679"/>
    </source>
</evidence>
<feature type="binding site" evidence="6">
    <location>
        <position position="56"/>
    </location>
    <ligand>
        <name>ATP</name>
        <dbReference type="ChEBI" id="CHEBI:30616"/>
    </ligand>
</feature>
<dbReference type="EMBL" id="OX465077">
    <property type="protein sequence ID" value="CAI9269404.1"/>
    <property type="molecule type" value="Genomic_DNA"/>
</dbReference>
<dbReference type="Gene3D" id="1.10.510.10">
    <property type="entry name" value="Transferase(Phosphotransferase) domain 1"/>
    <property type="match status" value="1"/>
</dbReference>
<evidence type="ECO:0000256" key="7">
    <source>
        <dbReference type="RuleBase" id="RU000304"/>
    </source>
</evidence>